<evidence type="ECO:0000313" key="2">
    <source>
        <dbReference type="Proteomes" id="UP000032675"/>
    </source>
</evidence>
<accession>A0A0D6Q0C4</accession>
<gene>
    <name evidence="1" type="ORF">Geu3261_0069_022</name>
</gene>
<dbReference type="InterPro" id="IPR036397">
    <property type="entry name" value="RNaseH_sf"/>
</dbReference>
<name>A0A0D6Q0C4_KOMEU</name>
<comment type="caution">
    <text evidence="1">The sequence shown here is derived from an EMBL/GenBank/DDBJ whole genome shotgun (WGS) entry which is preliminary data.</text>
</comment>
<dbReference type="Gene3D" id="3.30.420.10">
    <property type="entry name" value="Ribonuclease H-like superfamily/Ribonuclease H"/>
    <property type="match status" value="1"/>
</dbReference>
<evidence type="ECO:0000313" key="1">
    <source>
        <dbReference type="EMBL" id="GAN96445.1"/>
    </source>
</evidence>
<dbReference type="GO" id="GO:0003676">
    <property type="term" value="F:nucleic acid binding"/>
    <property type="evidence" value="ECO:0007669"/>
    <property type="project" value="InterPro"/>
</dbReference>
<dbReference type="EMBL" id="BANI01000063">
    <property type="protein sequence ID" value="GAN96445.1"/>
    <property type="molecule type" value="Genomic_DNA"/>
</dbReference>
<sequence>MPTLSPDDVGVLDNLPAHTIPGARKAIKRAAAQMKFLPLCSRDSNPIEMEFAKFKALLRSKAVRTILAPQDAAGSVLDAFSRDECANFFTAAGYESE</sequence>
<dbReference type="AlphaFoldDB" id="A0A0D6Q0C4"/>
<organism evidence="1 2">
    <name type="scientific">Komagataeibacter europaeus NBRC 3261</name>
    <dbReference type="NCBI Taxonomy" id="1234669"/>
    <lineage>
        <taxon>Bacteria</taxon>
        <taxon>Pseudomonadati</taxon>
        <taxon>Pseudomonadota</taxon>
        <taxon>Alphaproteobacteria</taxon>
        <taxon>Acetobacterales</taxon>
        <taxon>Acetobacteraceae</taxon>
        <taxon>Komagataeibacter</taxon>
    </lineage>
</organism>
<proteinExistence type="predicted"/>
<reference evidence="1 2" key="1">
    <citation type="submission" date="2012-11" db="EMBL/GenBank/DDBJ databases">
        <title>Whole genome sequence of Gluconacetobacter europaeus NBRC3261.</title>
        <authorList>
            <person name="Azuma Y."/>
            <person name="Higashiura N."/>
            <person name="Hirakawa H."/>
            <person name="Matsushita K."/>
        </authorList>
    </citation>
    <scope>NUCLEOTIDE SEQUENCE [LARGE SCALE GENOMIC DNA]</scope>
    <source>
        <strain evidence="1 2">NBRC 3261</strain>
    </source>
</reference>
<protein>
    <submittedName>
        <fullName evidence="1">Transposase</fullName>
    </submittedName>
</protein>
<dbReference type="Proteomes" id="UP000032675">
    <property type="component" value="Unassembled WGS sequence"/>
</dbReference>